<protein>
    <submittedName>
        <fullName evidence="3">Uncharacterized protein</fullName>
    </submittedName>
</protein>
<dbReference type="PANTHER" id="PTHR31549">
    <property type="entry name" value="PROTEIN, PUTATIVE (DUF247)-RELATED-RELATED"/>
    <property type="match status" value="1"/>
</dbReference>
<dbReference type="PANTHER" id="PTHR31549:SF300">
    <property type="match status" value="1"/>
</dbReference>
<evidence type="ECO:0000256" key="2">
    <source>
        <dbReference type="SAM" id="Phobius"/>
    </source>
</evidence>
<dbReference type="EMBL" id="BTGU01003689">
    <property type="protein sequence ID" value="GMN35446.1"/>
    <property type="molecule type" value="Genomic_DNA"/>
</dbReference>
<organism evidence="3 5">
    <name type="scientific">Ficus carica</name>
    <name type="common">Common fig</name>
    <dbReference type="NCBI Taxonomy" id="3494"/>
    <lineage>
        <taxon>Eukaryota</taxon>
        <taxon>Viridiplantae</taxon>
        <taxon>Streptophyta</taxon>
        <taxon>Embryophyta</taxon>
        <taxon>Tracheophyta</taxon>
        <taxon>Spermatophyta</taxon>
        <taxon>Magnoliopsida</taxon>
        <taxon>eudicotyledons</taxon>
        <taxon>Gunneridae</taxon>
        <taxon>Pentapetalae</taxon>
        <taxon>rosids</taxon>
        <taxon>fabids</taxon>
        <taxon>Rosales</taxon>
        <taxon>Moraceae</taxon>
        <taxon>Ficeae</taxon>
        <taxon>Ficus</taxon>
    </lineage>
</organism>
<proteinExistence type="predicted"/>
<dbReference type="Proteomes" id="UP001187192">
    <property type="component" value="Unassembled WGS sequence"/>
</dbReference>
<evidence type="ECO:0000256" key="1">
    <source>
        <dbReference type="SAM" id="MobiDB-lite"/>
    </source>
</evidence>
<gene>
    <name evidence="3" type="ORF">TIFTF001_045019</name>
    <name evidence="4" type="ORF">TIFTF001_045020</name>
</gene>
<feature type="region of interest" description="Disordered" evidence="1">
    <location>
        <begin position="36"/>
        <end position="72"/>
    </location>
</feature>
<evidence type="ECO:0000313" key="5">
    <source>
        <dbReference type="Proteomes" id="UP001187192"/>
    </source>
</evidence>
<feature type="transmembrane region" description="Helical" evidence="2">
    <location>
        <begin position="600"/>
        <end position="619"/>
    </location>
</feature>
<dbReference type="Pfam" id="PF03140">
    <property type="entry name" value="DUF247"/>
    <property type="match status" value="1"/>
</dbReference>
<name>A0AA88A161_FICCA</name>
<evidence type="ECO:0000313" key="3">
    <source>
        <dbReference type="EMBL" id="GMN35446.1"/>
    </source>
</evidence>
<keyword evidence="2" id="KW-0812">Transmembrane</keyword>
<dbReference type="AlphaFoldDB" id="A0AA88A161"/>
<keyword evidence="2" id="KW-1133">Transmembrane helix</keyword>
<comment type="caution">
    <text evidence="3">The sequence shown here is derived from an EMBL/GenBank/DDBJ whole genome shotgun (WGS) entry which is preliminary data.</text>
</comment>
<keyword evidence="2" id="KW-0472">Membrane</keyword>
<evidence type="ECO:0000313" key="4">
    <source>
        <dbReference type="EMBL" id="GMN35458.1"/>
    </source>
</evidence>
<sequence>MSSSDMNPANGSPKLQFVRELAADESSDPVSCTLLISSSEMKPTTTTATTKHQSSAAHEESTESKLTQPNNMAGKSNFVKTVTTIFKEKDIDVPISIFKVPNSLISAKAEAYVPHTVGLGPVHHSRRELQHMQMYKVMEAKRIHNGFQSGFEFDEVIEFLENLVGGPSIRASYCIYFDMEDDDLACVMAVDGLFLFDLLCCYGISKDALLNSDSLSHLACSAERRLAHESILQEAMMLENQIPLFVMKVLLIVECSQLTTVRDLFPNILVDFCKFFSPLTITVENYPYYKTLKHAHLLDLLYHLITLKHSPDCNYKEEVEELTLLEELSNKVRPKPDSITPPSPTDIILEEMYDMVTQHADEAREIAYFRTTEQVIPLIFDAGLTFAPQQFLNPLRLIQSLYAELPKFKSLISSTKKEVPAKKVFSFPTASELHGVGVKFSEATHITDIKFDPETASFELPLITLNANFEVIIRNLVAYEAMIKSEKQPPILNWYVELMNGLIKTAKDVEVLRDQGIFSKTETVDEEQGTGQGISSKLESFDDEKVAKIFNGMNKVVELTNIPKNLEDAVKDVKRHYVTKASESSFMDKCRRTAAKWCNLLTIILALFLLTVQTVCSVYECPRFSFKMSSTSQAQQGLQLPSLRSHLS</sequence>
<keyword evidence="5" id="KW-1185">Reference proteome</keyword>
<accession>A0AA88A161</accession>
<dbReference type="EMBL" id="BTGU01003690">
    <property type="protein sequence ID" value="GMN35458.1"/>
    <property type="molecule type" value="Genomic_DNA"/>
</dbReference>
<reference evidence="3" key="1">
    <citation type="submission" date="2023-07" db="EMBL/GenBank/DDBJ databases">
        <title>draft genome sequence of fig (Ficus carica).</title>
        <authorList>
            <person name="Takahashi T."/>
            <person name="Nishimura K."/>
        </authorList>
    </citation>
    <scope>NUCLEOTIDE SEQUENCE</scope>
</reference>
<dbReference type="InterPro" id="IPR004158">
    <property type="entry name" value="DUF247_pln"/>
</dbReference>